<accession>A0A022KW59</accession>
<dbReference type="Proteomes" id="UP000019754">
    <property type="component" value="Unassembled WGS sequence"/>
</dbReference>
<dbReference type="PROSITE" id="PS51733">
    <property type="entry name" value="BPL_LPL_CATALYTIC"/>
    <property type="match status" value="1"/>
</dbReference>
<dbReference type="PANTHER" id="PTHR12835">
    <property type="entry name" value="BIOTIN PROTEIN LIGASE"/>
    <property type="match status" value="1"/>
</dbReference>
<dbReference type="AlphaFoldDB" id="A0A022KW59"/>
<dbReference type="NCBIfam" id="TIGR00121">
    <property type="entry name" value="birA_ligase"/>
    <property type="match status" value="1"/>
</dbReference>
<dbReference type="InterPro" id="IPR004143">
    <property type="entry name" value="BPL_LPL_catalytic"/>
</dbReference>
<name>A0A022KW59_9MICO</name>
<dbReference type="STRING" id="1249481.D641_0112180"/>
<evidence type="ECO:0000313" key="3">
    <source>
        <dbReference type="EMBL" id="EYT48390.1"/>
    </source>
</evidence>
<evidence type="ECO:0000259" key="2">
    <source>
        <dbReference type="PROSITE" id="PS51733"/>
    </source>
</evidence>
<dbReference type="HOGENOM" id="CLU_768749_0_0_11"/>
<comment type="caution">
    <text evidence="3">The sequence shown here is derived from an EMBL/GenBank/DDBJ whole genome shotgun (WGS) entry which is preliminary data.</text>
</comment>
<dbReference type="GO" id="GO:0004077">
    <property type="term" value="F:biotin--[biotin carboxyl-carrier protein] ligase activity"/>
    <property type="evidence" value="ECO:0007669"/>
    <property type="project" value="InterPro"/>
</dbReference>
<organism evidence="3 4">
    <name type="scientific">Brachybacterium muris UCD-AY4</name>
    <dbReference type="NCBI Taxonomy" id="1249481"/>
    <lineage>
        <taxon>Bacteria</taxon>
        <taxon>Bacillati</taxon>
        <taxon>Actinomycetota</taxon>
        <taxon>Actinomycetes</taxon>
        <taxon>Micrococcales</taxon>
        <taxon>Dermabacteraceae</taxon>
        <taxon>Brachybacterium</taxon>
    </lineage>
</organism>
<gene>
    <name evidence="3" type="ORF">D641_0112180</name>
</gene>
<dbReference type="CDD" id="cd16442">
    <property type="entry name" value="BPL"/>
    <property type="match status" value="1"/>
</dbReference>
<dbReference type="RefSeq" id="WP_017823782.1">
    <property type="nucleotide sequence ID" value="NZ_AORC01000015.1"/>
</dbReference>
<keyword evidence="4" id="KW-1185">Reference proteome</keyword>
<dbReference type="Gene3D" id="2.30.30.100">
    <property type="match status" value="1"/>
</dbReference>
<dbReference type="InterPro" id="IPR045864">
    <property type="entry name" value="aa-tRNA-synth_II/BPL/LPL"/>
</dbReference>
<dbReference type="EMBL" id="AORC01000015">
    <property type="protein sequence ID" value="EYT48390.1"/>
    <property type="molecule type" value="Genomic_DNA"/>
</dbReference>
<protein>
    <submittedName>
        <fullName evidence="3">Biotin--acetyl-CoA-carboxylase ligase</fullName>
    </submittedName>
</protein>
<dbReference type="InterPro" id="IPR004408">
    <property type="entry name" value="Biotin_CoA_COase_ligase"/>
</dbReference>
<dbReference type="PANTHER" id="PTHR12835:SF5">
    <property type="entry name" value="BIOTIN--PROTEIN LIGASE"/>
    <property type="match status" value="1"/>
</dbReference>
<dbReference type="Pfam" id="PF03099">
    <property type="entry name" value="BPL_LplA_LipB"/>
    <property type="match status" value="1"/>
</dbReference>
<dbReference type="GO" id="GO:0005737">
    <property type="term" value="C:cytoplasm"/>
    <property type="evidence" value="ECO:0007669"/>
    <property type="project" value="TreeGrafter"/>
</dbReference>
<keyword evidence="1 3" id="KW-0436">Ligase</keyword>
<dbReference type="SUPFAM" id="SSF55681">
    <property type="entry name" value="Class II aaRS and biotin synthetases"/>
    <property type="match status" value="1"/>
</dbReference>
<evidence type="ECO:0000313" key="4">
    <source>
        <dbReference type="Proteomes" id="UP000019754"/>
    </source>
</evidence>
<sequence>MEHEHVDHGQDVRRVVLHDLDVVTSTQDEAARRLAAGEAAPFAVLAREQTAGRGRLGRRFASPAGVGVALTVSLRTTLPMEGRTWIPLAAGLAVIDVLAAPPARIVPVGPGGGGAVGLKWPNDIHTVDGRKLGGILVEGRGLDHVMVGIGLNLTGPVRDIDGDEVPQAAWLYGPGSVTGRSMTGPQAESARRGLAADLAWAVQREVGILESAGGDARASGTHQRYTVTCLTLGRAVRVEPLGEPSAQEAHSCLRGTARRIDSSGRLVLRTSAGTDLPVDVGDVRHGPRDDR</sequence>
<feature type="domain" description="BPL/LPL catalytic" evidence="2">
    <location>
        <begin position="7"/>
        <end position="198"/>
    </location>
</feature>
<proteinExistence type="predicted"/>
<reference evidence="3 4" key="1">
    <citation type="journal article" date="2013" name="Genome Announc.">
        <title>Draft genome sequence of an Actinobacterium, Brachybacterium muris strain UCD-AY4.</title>
        <authorList>
            <person name="Lo J.R."/>
            <person name="Lang J.M."/>
            <person name="Darling A.E."/>
            <person name="Eisen J.A."/>
            <person name="Coil D.A."/>
        </authorList>
    </citation>
    <scope>NUCLEOTIDE SEQUENCE [LARGE SCALE GENOMIC DNA]</scope>
    <source>
        <strain evidence="3 4">UCD-AY4</strain>
    </source>
</reference>
<evidence type="ECO:0000256" key="1">
    <source>
        <dbReference type="ARBA" id="ARBA00022598"/>
    </source>
</evidence>
<dbReference type="Gene3D" id="3.30.930.10">
    <property type="entry name" value="Bira Bifunctional Protein, Domain 2"/>
    <property type="match status" value="1"/>
</dbReference>